<dbReference type="Proteomes" id="UP000824023">
    <property type="component" value="Unassembled WGS sequence"/>
</dbReference>
<proteinExistence type="predicted"/>
<dbReference type="SUPFAM" id="SSF103515">
    <property type="entry name" value="Autotransporter"/>
    <property type="match status" value="1"/>
</dbReference>
<dbReference type="Gene3D" id="2.40.128.130">
    <property type="entry name" value="Autotransporter beta-domain"/>
    <property type="match status" value="1"/>
</dbReference>
<gene>
    <name evidence="2" type="ORF">H9819_02450</name>
</gene>
<dbReference type="Pfam" id="PF12099">
    <property type="entry name" value="DUF3575"/>
    <property type="match status" value="1"/>
</dbReference>
<keyword evidence="1" id="KW-0732">Signal</keyword>
<evidence type="ECO:0000313" key="3">
    <source>
        <dbReference type="Proteomes" id="UP000824023"/>
    </source>
</evidence>
<dbReference type="InterPro" id="IPR021958">
    <property type="entry name" value="DUF3575"/>
</dbReference>
<comment type="caution">
    <text evidence="2">The sequence shown here is derived from an EMBL/GenBank/DDBJ whole genome shotgun (WGS) entry which is preliminary data.</text>
</comment>
<reference evidence="2" key="2">
    <citation type="submission" date="2021-04" db="EMBL/GenBank/DDBJ databases">
        <authorList>
            <person name="Gilroy R."/>
        </authorList>
    </citation>
    <scope>NUCLEOTIDE SEQUENCE</scope>
    <source>
        <strain evidence="2">ChiHjej12B11-24981</strain>
    </source>
</reference>
<protein>
    <submittedName>
        <fullName evidence="2">DUF3575 domain-containing protein</fullName>
    </submittedName>
</protein>
<feature type="chain" id="PRO_5038536155" evidence="1">
    <location>
        <begin position="21"/>
        <end position="193"/>
    </location>
</feature>
<dbReference type="AlphaFoldDB" id="A0A9D2A3A8"/>
<sequence>MKFRRQIWLWCLLCCLTANAQKVAVKTNLLYDFTATANLGVEWGVTPHWTIDLSANYNGWTFGENKKWKHWLLQPEARYWLCERFNGHFVGAHLLGGTYNLGNLDMNFKLFGTDFGQLKDYRFEGWMMGAGLTYGYHWILSRRWSIEAAIGIGYVYSQADKYECPHCGDKLEEDRKHHYFGPTKAAVNLIYAF</sequence>
<evidence type="ECO:0000313" key="2">
    <source>
        <dbReference type="EMBL" id="HIZ01098.1"/>
    </source>
</evidence>
<organism evidence="2 3">
    <name type="scientific">Candidatus Bacteroides merdipullorum</name>
    <dbReference type="NCBI Taxonomy" id="2838474"/>
    <lineage>
        <taxon>Bacteria</taxon>
        <taxon>Pseudomonadati</taxon>
        <taxon>Bacteroidota</taxon>
        <taxon>Bacteroidia</taxon>
        <taxon>Bacteroidales</taxon>
        <taxon>Bacteroidaceae</taxon>
        <taxon>Bacteroides</taxon>
    </lineage>
</organism>
<evidence type="ECO:0000256" key="1">
    <source>
        <dbReference type="SAM" id="SignalP"/>
    </source>
</evidence>
<dbReference type="InterPro" id="IPR036709">
    <property type="entry name" value="Autotransporte_beta_dom_sf"/>
</dbReference>
<reference evidence="2" key="1">
    <citation type="journal article" date="2021" name="PeerJ">
        <title>Extensive microbial diversity within the chicken gut microbiome revealed by metagenomics and culture.</title>
        <authorList>
            <person name="Gilroy R."/>
            <person name="Ravi A."/>
            <person name="Getino M."/>
            <person name="Pursley I."/>
            <person name="Horton D.L."/>
            <person name="Alikhan N.F."/>
            <person name="Baker D."/>
            <person name="Gharbi K."/>
            <person name="Hall N."/>
            <person name="Watson M."/>
            <person name="Adriaenssens E.M."/>
            <person name="Foster-Nyarko E."/>
            <person name="Jarju S."/>
            <person name="Secka A."/>
            <person name="Antonio M."/>
            <person name="Oren A."/>
            <person name="Chaudhuri R.R."/>
            <person name="La Ragione R."/>
            <person name="Hildebrand F."/>
            <person name="Pallen M.J."/>
        </authorList>
    </citation>
    <scope>NUCLEOTIDE SEQUENCE</scope>
    <source>
        <strain evidence="2">ChiHjej12B11-24981</strain>
    </source>
</reference>
<accession>A0A9D2A3A8</accession>
<dbReference type="EMBL" id="DXCK01000039">
    <property type="protein sequence ID" value="HIZ01098.1"/>
    <property type="molecule type" value="Genomic_DNA"/>
</dbReference>
<feature type="signal peptide" evidence="1">
    <location>
        <begin position="1"/>
        <end position="20"/>
    </location>
</feature>
<name>A0A9D2A3A8_9BACE</name>